<dbReference type="Pfam" id="PF18186">
    <property type="entry name" value="SLATT_4"/>
    <property type="match status" value="1"/>
</dbReference>
<comment type="caution">
    <text evidence="3">The sequence shown here is derived from an EMBL/GenBank/DDBJ whole genome shotgun (WGS) entry which is preliminary data.</text>
</comment>
<evidence type="ECO:0000313" key="3">
    <source>
        <dbReference type="EMBL" id="PPK73195.1"/>
    </source>
</evidence>
<dbReference type="InterPro" id="IPR040811">
    <property type="entry name" value="SLATT_4"/>
</dbReference>
<proteinExistence type="predicted"/>
<sequence length="161" mass="18500">MSPEQEKLIRKWRARSKRSQIAHHDSAIWAQRFHFCLGIPLVIASTVSAALIYATLSVEYKWVTSVVSLCAVILASLQTFLSFSEKSSSHRNAACRYRDLKEDLELVLLQPLEDNDLDKWLKDMKEKRSNVSAISPSVYGWSWRSAKKETQEENDNNSVRN</sequence>
<organism evidence="3 4">
    <name type="scientific">Methylobacter tundripaludum</name>
    <dbReference type="NCBI Taxonomy" id="173365"/>
    <lineage>
        <taxon>Bacteria</taxon>
        <taxon>Pseudomonadati</taxon>
        <taxon>Pseudomonadota</taxon>
        <taxon>Gammaproteobacteria</taxon>
        <taxon>Methylococcales</taxon>
        <taxon>Methylococcaceae</taxon>
        <taxon>Methylobacter</taxon>
    </lineage>
</organism>
<protein>
    <submittedName>
        <fullName evidence="3">DNA repair metallo-beta-lactamase</fullName>
    </submittedName>
</protein>
<reference evidence="3 4" key="1">
    <citation type="submission" date="2018-02" db="EMBL/GenBank/DDBJ databases">
        <title>Subsurface microbial communities from deep shales in Ohio and West Virginia, USA.</title>
        <authorList>
            <person name="Wrighton K."/>
        </authorList>
    </citation>
    <scope>NUCLEOTIDE SEQUENCE [LARGE SCALE GENOMIC DNA]</scope>
    <source>
        <strain evidence="3 4">OWC-G53F</strain>
    </source>
</reference>
<dbReference type="EMBL" id="PTIY01000002">
    <property type="protein sequence ID" value="PPK73195.1"/>
    <property type="molecule type" value="Genomic_DNA"/>
</dbReference>
<evidence type="ECO:0000313" key="4">
    <source>
        <dbReference type="Proteomes" id="UP000238071"/>
    </source>
</evidence>
<dbReference type="NCBIfam" id="NF033632">
    <property type="entry name" value="SLATT_4"/>
    <property type="match status" value="1"/>
</dbReference>
<keyword evidence="1" id="KW-1133">Transmembrane helix</keyword>
<feature type="transmembrane region" description="Helical" evidence="1">
    <location>
        <begin position="62"/>
        <end position="83"/>
    </location>
</feature>
<accession>A0A2S6H6T8</accession>
<keyword evidence="1" id="KW-0472">Membrane</keyword>
<feature type="domain" description="SMODS and SLOG-associating 2TM effector" evidence="2">
    <location>
        <begin position="7"/>
        <end position="145"/>
    </location>
</feature>
<dbReference type="AlphaFoldDB" id="A0A2S6H6T8"/>
<dbReference type="Proteomes" id="UP000238071">
    <property type="component" value="Unassembled WGS sequence"/>
</dbReference>
<evidence type="ECO:0000256" key="1">
    <source>
        <dbReference type="SAM" id="Phobius"/>
    </source>
</evidence>
<name>A0A2S6H6T8_9GAMM</name>
<evidence type="ECO:0000259" key="2">
    <source>
        <dbReference type="Pfam" id="PF18186"/>
    </source>
</evidence>
<keyword evidence="4" id="KW-1185">Reference proteome</keyword>
<dbReference type="RefSeq" id="WP_181049826.1">
    <property type="nucleotide sequence ID" value="NZ_PTIY01000002.1"/>
</dbReference>
<feature type="transmembrane region" description="Helical" evidence="1">
    <location>
        <begin position="35"/>
        <end position="56"/>
    </location>
</feature>
<gene>
    <name evidence="3" type="ORF">B0F88_102174</name>
</gene>
<keyword evidence="1" id="KW-0812">Transmembrane</keyword>